<protein>
    <submittedName>
        <fullName evidence="2">Uncharacterized protein</fullName>
    </submittedName>
</protein>
<sequence length="114" mass="12648">MIFLTAQKAGDTRFQPCITSIYWHVFVLFVLFHIVAVVIVVVVAATAAASVVVVLKLHQSEYMSLILNRNNPRDFQLTFNVKGISISSQNKGTTSHSEEIAKEIIKPGTQEMSI</sequence>
<keyword evidence="1" id="KW-0812">Transmembrane</keyword>
<dbReference type="VEuPathDB" id="VectorBase:GPAI044566"/>
<keyword evidence="3" id="KW-1185">Reference proteome</keyword>
<evidence type="ECO:0000313" key="3">
    <source>
        <dbReference type="Proteomes" id="UP000092445"/>
    </source>
</evidence>
<evidence type="ECO:0000313" key="2">
    <source>
        <dbReference type="EnsemblMetazoa" id="GPAI044566-PA"/>
    </source>
</evidence>
<name>A0A1B0AG24_GLOPL</name>
<keyword evidence="1" id="KW-0472">Membrane</keyword>
<dbReference type="AlphaFoldDB" id="A0A1B0AG24"/>
<dbReference type="Proteomes" id="UP000092445">
    <property type="component" value="Unassembled WGS sequence"/>
</dbReference>
<evidence type="ECO:0000256" key="1">
    <source>
        <dbReference type="SAM" id="Phobius"/>
    </source>
</evidence>
<accession>A0A1B0AG24</accession>
<feature type="transmembrane region" description="Helical" evidence="1">
    <location>
        <begin position="21"/>
        <end position="54"/>
    </location>
</feature>
<keyword evidence="1" id="KW-1133">Transmembrane helix</keyword>
<reference evidence="3" key="1">
    <citation type="submission" date="2014-03" db="EMBL/GenBank/DDBJ databases">
        <authorList>
            <person name="Aksoy S."/>
            <person name="Warren W."/>
            <person name="Wilson R.K."/>
        </authorList>
    </citation>
    <scope>NUCLEOTIDE SEQUENCE [LARGE SCALE GENOMIC DNA]</scope>
    <source>
        <strain evidence="3">IAEA</strain>
    </source>
</reference>
<proteinExistence type="predicted"/>
<dbReference type="EnsemblMetazoa" id="GPAI044566-RA">
    <property type="protein sequence ID" value="GPAI044566-PA"/>
    <property type="gene ID" value="GPAI044566"/>
</dbReference>
<organism evidence="2 3">
    <name type="scientific">Glossina pallidipes</name>
    <name type="common">Tsetse fly</name>
    <dbReference type="NCBI Taxonomy" id="7398"/>
    <lineage>
        <taxon>Eukaryota</taxon>
        <taxon>Metazoa</taxon>
        <taxon>Ecdysozoa</taxon>
        <taxon>Arthropoda</taxon>
        <taxon>Hexapoda</taxon>
        <taxon>Insecta</taxon>
        <taxon>Pterygota</taxon>
        <taxon>Neoptera</taxon>
        <taxon>Endopterygota</taxon>
        <taxon>Diptera</taxon>
        <taxon>Brachycera</taxon>
        <taxon>Muscomorpha</taxon>
        <taxon>Hippoboscoidea</taxon>
        <taxon>Glossinidae</taxon>
        <taxon>Glossina</taxon>
    </lineage>
</organism>
<reference evidence="2" key="2">
    <citation type="submission" date="2020-05" db="UniProtKB">
        <authorList>
            <consortium name="EnsemblMetazoa"/>
        </authorList>
    </citation>
    <scope>IDENTIFICATION</scope>
    <source>
        <strain evidence="2">IAEA</strain>
    </source>
</reference>